<evidence type="ECO:0000313" key="5">
    <source>
        <dbReference type="Proteomes" id="UP001642406"/>
    </source>
</evidence>
<dbReference type="PANTHER" id="PTHR31001">
    <property type="entry name" value="UNCHARACTERIZED TRANSCRIPTIONAL REGULATORY PROTEIN"/>
    <property type="match status" value="1"/>
</dbReference>
<dbReference type="PANTHER" id="PTHR31001:SF85">
    <property type="entry name" value="ZN(II)2CYS6 TRANSCRIPTION FACTOR (EUROFUNG)"/>
    <property type="match status" value="1"/>
</dbReference>
<dbReference type="CDD" id="cd12148">
    <property type="entry name" value="fungal_TF_MHR"/>
    <property type="match status" value="1"/>
</dbReference>
<name>A0ABP0BMI7_9PEZI</name>
<comment type="subcellular location">
    <subcellularLocation>
        <location evidence="1">Nucleus</location>
    </subcellularLocation>
</comment>
<feature type="region of interest" description="Disordered" evidence="3">
    <location>
        <begin position="524"/>
        <end position="571"/>
    </location>
</feature>
<evidence type="ECO:0000256" key="3">
    <source>
        <dbReference type="SAM" id="MobiDB-lite"/>
    </source>
</evidence>
<evidence type="ECO:0000313" key="4">
    <source>
        <dbReference type="EMBL" id="CAK7220902.1"/>
    </source>
</evidence>
<reference evidence="4 5" key="1">
    <citation type="submission" date="2024-01" db="EMBL/GenBank/DDBJ databases">
        <authorList>
            <person name="Allen C."/>
            <person name="Tagirdzhanova G."/>
        </authorList>
    </citation>
    <scope>NUCLEOTIDE SEQUENCE [LARGE SCALE GENOMIC DNA]</scope>
</reference>
<protein>
    <recommendedName>
        <fullName evidence="6">Transcription factor domain-containing protein</fullName>
    </recommendedName>
</protein>
<dbReference type="InterPro" id="IPR050613">
    <property type="entry name" value="Sec_Metabolite_Reg"/>
</dbReference>
<comment type="caution">
    <text evidence="4">The sequence shown here is derived from an EMBL/GenBank/DDBJ whole genome shotgun (WGS) entry which is preliminary data.</text>
</comment>
<dbReference type="EMBL" id="CAWUHC010000033">
    <property type="protein sequence ID" value="CAK7220902.1"/>
    <property type="molecule type" value="Genomic_DNA"/>
</dbReference>
<accession>A0ABP0BMI7</accession>
<organism evidence="4 5">
    <name type="scientific">Sporothrix bragantina</name>
    <dbReference type="NCBI Taxonomy" id="671064"/>
    <lineage>
        <taxon>Eukaryota</taxon>
        <taxon>Fungi</taxon>
        <taxon>Dikarya</taxon>
        <taxon>Ascomycota</taxon>
        <taxon>Pezizomycotina</taxon>
        <taxon>Sordariomycetes</taxon>
        <taxon>Sordariomycetidae</taxon>
        <taxon>Ophiostomatales</taxon>
        <taxon>Ophiostomataceae</taxon>
        <taxon>Sporothrix</taxon>
    </lineage>
</organism>
<evidence type="ECO:0008006" key="6">
    <source>
        <dbReference type="Google" id="ProtNLM"/>
    </source>
</evidence>
<gene>
    <name evidence="4" type="ORF">SBRCBS47491_004345</name>
</gene>
<keyword evidence="5" id="KW-1185">Reference proteome</keyword>
<sequence>MVFGQNLWAGLREDFCEPQRVETPVTEERPLPAAGSGTTLSVDPPAALIFGYPATGPVYTDLKNAHPQPVHAFMLWQTYLLSVNPLSKVIWAPQVQDLVIQATSAYDSLSAPNIALMFSIYAAAVSSLPEDECQAKLGEPKQPLLAKYLACAQQALAAAGFLRSTSLVLLQAFAIFLLAARQSYDANTMWILTGVGVRMGQRLLATAPPKSANAALKCNGNGCVDKNTKPDKIDSTESSNFFETQMRLRVWWQIMLIDGRVTQLAGQARNFCGDTPDHPLPASLNDSDINPQMTGAPPPISDRPTEMVFCLLRYEMGKLLISKGSVLHDPASTMAERDAVIDNVATYFKEKYLDFLDRAIPLHQIARAGANAAILKMRLMAHHPGQYPDKGKSMPQAEHDMLFKTSVEMVSILVLGFTAMNIGPFRWHTDVYFQLDAVVFMLIESQTQDPFDEQVDKAWSHVASVLLHKPHLVREQDELGRAVRQLILRAWDTRERRARQLSPDKTPPKPPGLVADVLAELRQQKRGQQPKQRVTRGTAAQVNGSQVEDDDQVQDTAGGVTDEETLVSTRGGSTAVESLVIPTMDASLTGFVPPLGLDYSTTASSSLDASPFNDMDVLGWETTDWDSWGYWNTLLQSQSM</sequence>
<evidence type="ECO:0000256" key="2">
    <source>
        <dbReference type="ARBA" id="ARBA00023242"/>
    </source>
</evidence>
<dbReference type="Proteomes" id="UP001642406">
    <property type="component" value="Unassembled WGS sequence"/>
</dbReference>
<proteinExistence type="predicted"/>
<keyword evidence="2" id="KW-0539">Nucleus</keyword>
<evidence type="ECO:0000256" key="1">
    <source>
        <dbReference type="ARBA" id="ARBA00004123"/>
    </source>
</evidence>